<reference evidence="3 4" key="1">
    <citation type="submission" date="2018-08" db="EMBL/GenBank/DDBJ databases">
        <authorList>
            <person name="Laetsch R D."/>
            <person name="Stevens L."/>
            <person name="Kumar S."/>
            <person name="Blaxter L. M."/>
        </authorList>
    </citation>
    <scope>NUCLEOTIDE SEQUENCE [LARGE SCALE GENOMIC DNA]</scope>
</reference>
<organism evidence="3 4">
    <name type="scientific">Litomosoides sigmodontis</name>
    <name type="common">Filarial nematode worm</name>
    <dbReference type="NCBI Taxonomy" id="42156"/>
    <lineage>
        <taxon>Eukaryota</taxon>
        <taxon>Metazoa</taxon>
        <taxon>Ecdysozoa</taxon>
        <taxon>Nematoda</taxon>
        <taxon>Chromadorea</taxon>
        <taxon>Rhabditida</taxon>
        <taxon>Spirurina</taxon>
        <taxon>Spiruromorpha</taxon>
        <taxon>Filarioidea</taxon>
        <taxon>Onchocercidae</taxon>
        <taxon>Litomosoides</taxon>
    </lineage>
</organism>
<feature type="region of interest" description="Disordered" evidence="1">
    <location>
        <begin position="140"/>
        <end position="181"/>
    </location>
</feature>
<keyword evidence="4" id="KW-1185">Reference proteome</keyword>
<evidence type="ECO:0000256" key="1">
    <source>
        <dbReference type="SAM" id="MobiDB-lite"/>
    </source>
</evidence>
<proteinExistence type="predicted"/>
<dbReference type="OrthoDB" id="5866604at2759"/>
<feature type="region of interest" description="Disordered" evidence="1">
    <location>
        <begin position="193"/>
        <end position="224"/>
    </location>
</feature>
<feature type="compositionally biased region" description="Polar residues" evidence="1">
    <location>
        <begin position="166"/>
        <end position="181"/>
    </location>
</feature>
<feature type="signal peptide" evidence="2">
    <location>
        <begin position="1"/>
        <end position="21"/>
    </location>
</feature>
<accession>A0A3P6SZ65</accession>
<gene>
    <name evidence="3" type="ORF">NLS_LOCUS2918</name>
</gene>
<evidence type="ECO:0000313" key="4">
    <source>
        <dbReference type="Proteomes" id="UP000277928"/>
    </source>
</evidence>
<feature type="compositionally biased region" description="Low complexity" evidence="1">
    <location>
        <begin position="150"/>
        <end position="165"/>
    </location>
</feature>
<name>A0A3P6SZ65_LITSI</name>
<keyword evidence="2" id="KW-0732">Signal</keyword>
<dbReference type="AlphaFoldDB" id="A0A3P6SZ65"/>
<evidence type="ECO:0000256" key="2">
    <source>
        <dbReference type="SAM" id="SignalP"/>
    </source>
</evidence>
<sequence>MLLFDFVSALLLAWRLLLSNGKDEKNKASVDVNRKDDASSVNDIDSISSGATSATTSIGPAAMESASSIESLKALLSTDSISDDRTAFTASAARQEHFLTESLLLPQCSTRQHVEYFLGYGSSIYNTERHLLAIPELEEENDELPGSQWSGSPSSTTTAKPSALANSGSAIRPVSSNSDQPISLHLTATDHAPDLINHNQPSNSSLTNLSQNSRPKPSSSDQVISIDSLSHPAGLHRPTFKPLLTVPHPSVPPPPPPFSLLKSPLPPLAHPKEVWNDTSSPPLPLPSIGAKLAAATTPRHLAFDIPGGHCFLRRL</sequence>
<evidence type="ECO:0000313" key="3">
    <source>
        <dbReference type="EMBL" id="VDK75453.1"/>
    </source>
</evidence>
<dbReference type="Proteomes" id="UP000277928">
    <property type="component" value="Unassembled WGS sequence"/>
</dbReference>
<feature type="compositionally biased region" description="Polar residues" evidence="1">
    <location>
        <begin position="214"/>
        <end position="224"/>
    </location>
</feature>
<feature type="compositionally biased region" description="Low complexity" evidence="1">
    <location>
        <begin position="199"/>
        <end position="213"/>
    </location>
</feature>
<protein>
    <submittedName>
        <fullName evidence="3">Uncharacterized protein</fullName>
    </submittedName>
</protein>
<dbReference type="EMBL" id="UYRX01000145">
    <property type="protein sequence ID" value="VDK75453.1"/>
    <property type="molecule type" value="Genomic_DNA"/>
</dbReference>
<feature type="chain" id="PRO_5018179148" evidence="2">
    <location>
        <begin position="22"/>
        <end position="315"/>
    </location>
</feature>